<dbReference type="PROSITE" id="PS50097">
    <property type="entry name" value="BTB"/>
    <property type="match status" value="1"/>
</dbReference>
<dbReference type="GeneID" id="98148429"/>
<feature type="region of interest" description="Disordered" evidence="1">
    <location>
        <begin position="378"/>
        <end position="449"/>
    </location>
</feature>
<dbReference type="SUPFAM" id="SSF54695">
    <property type="entry name" value="POZ domain"/>
    <property type="match status" value="1"/>
</dbReference>
<dbReference type="Gene3D" id="3.30.710.10">
    <property type="entry name" value="Potassium Channel Kv1.1, Chain A"/>
    <property type="match status" value="1"/>
</dbReference>
<dbReference type="InterPro" id="IPR011333">
    <property type="entry name" value="SKP1/BTB/POZ_sf"/>
</dbReference>
<dbReference type="PANTHER" id="PTHR22427">
    <property type="entry name" value="GH15728P"/>
    <property type="match status" value="1"/>
</dbReference>
<protein>
    <recommendedName>
        <fullName evidence="2">BTB domain-containing protein</fullName>
    </recommendedName>
</protein>
<evidence type="ECO:0000313" key="3">
    <source>
        <dbReference type="EMBL" id="KAL2865294.1"/>
    </source>
</evidence>
<sequence>MSSLENKIKAALNNPESLKALIPEIKASESPEPYIRDILVGTAEDKYTETFEILKPLIYPKPKAFRKYVAKVLRRAIEMGETRLAQETLAEIKLMRPGNRRTNLLQFALEVAGEANDTDVAEIVLKEDLATQLLETSLRNACEADNIEIARLIHADMMRDKPHELNTLAAEFGEPELEAGAKVALSFTRARILEKCLDICLKNQHWELCGLLVPSYLKTLTHLHEHDIEDGPKGPKRNLDVPMFSFVAEDTCWDLLAGYYIPGPIKCVLLEHILANIPTDVQVWADGECFDAHKRVLAYWSPYFAAMFQGEWADSEEPDFGSSFGADTLHRVLGYMYSSYWDDPQTEDRAQIFEELYDAADYLGIEALKAEVGAMIRSDEEMGDSDEDYVGSDREMEDTEVELEGAVDEEKDEEPGEEPEEESDEEMDDSDESRDEDSEESDDEIERGE</sequence>
<gene>
    <name evidence="3" type="ORF">BJX67DRAFT_383033</name>
</gene>
<accession>A0ABR4LL61</accession>
<dbReference type="SMART" id="SM00225">
    <property type="entry name" value="BTB"/>
    <property type="match status" value="1"/>
</dbReference>
<feature type="domain" description="BTB" evidence="2">
    <location>
        <begin position="279"/>
        <end position="345"/>
    </location>
</feature>
<evidence type="ECO:0000259" key="2">
    <source>
        <dbReference type="PROSITE" id="PS50097"/>
    </source>
</evidence>
<dbReference type="InterPro" id="IPR000210">
    <property type="entry name" value="BTB/POZ_dom"/>
</dbReference>
<dbReference type="RefSeq" id="XP_070884273.1">
    <property type="nucleotide sequence ID" value="XM_071033357.1"/>
</dbReference>
<evidence type="ECO:0000313" key="4">
    <source>
        <dbReference type="Proteomes" id="UP001610432"/>
    </source>
</evidence>
<dbReference type="Pfam" id="PF00651">
    <property type="entry name" value="BTB"/>
    <property type="match status" value="1"/>
</dbReference>
<reference evidence="3 4" key="1">
    <citation type="submission" date="2024-07" db="EMBL/GenBank/DDBJ databases">
        <title>Section-level genome sequencing and comparative genomics of Aspergillus sections Usti and Cavernicolus.</title>
        <authorList>
            <consortium name="Lawrence Berkeley National Laboratory"/>
            <person name="Nybo J.L."/>
            <person name="Vesth T.C."/>
            <person name="Theobald S."/>
            <person name="Frisvad J.C."/>
            <person name="Larsen T.O."/>
            <person name="Kjaerboelling I."/>
            <person name="Rothschild-Mancinelli K."/>
            <person name="Lyhne E.K."/>
            <person name="Kogle M.E."/>
            <person name="Barry K."/>
            <person name="Clum A."/>
            <person name="Na H."/>
            <person name="Ledsgaard L."/>
            <person name="Lin J."/>
            <person name="Lipzen A."/>
            <person name="Kuo A."/>
            <person name="Riley R."/>
            <person name="Mondo S."/>
            <person name="Labutti K."/>
            <person name="Haridas S."/>
            <person name="Pangalinan J."/>
            <person name="Salamov A.A."/>
            <person name="Simmons B.A."/>
            <person name="Magnuson J.K."/>
            <person name="Chen J."/>
            <person name="Drula E."/>
            <person name="Henrissat B."/>
            <person name="Wiebenga A."/>
            <person name="Lubbers R.J."/>
            <person name="Gomes A.C."/>
            <person name="Macurrencykelacurrency M.R."/>
            <person name="Stajich J."/>
            <person name="Grigoriev I.V."/>
            <person name="Mortensen U.H."/>
            <person name="De Vries R.P."/>
            <person name="Baker S.E."/>
            <person name="Andersen M.R."/>
        </authorList>
    </citation>
    <scope>NUCLEOTIDE SEQUENCE [LARGE SCALE GENOMIC DNA]</scope>
    <source>
        <strain evidence="3 4">CBS 449.75</strain>
    </source>
</reference>
<name>A0ABR4LL61_9EURO</name>
<dbReference type="Proteomes" id="UP001610432">
    <property type="component" value="Unassembled WGS sequence"/>
</dbReference>
<keyword evidence="4" id="KW-1185">Reference proteome</keyword>
<feature type="compositionally biased region" description="Acidic residues" evidence="1">
    <location>
        <begin position="381"/>
        <end position="449"/>
    </location>
</feature>
<organism evidence="3 4">
    <name type="scientific">Aspergillus lucknowensis</name>
    <dbReference type="NCBI Taxonomy" id="176173"/>
    <lineage>
        <taxon>Eukaryota</taxon>
        <taxon>Fungi</taxon>
        <taxon>Dikarya</taxon>
        <taxon>Ascomycota</taxon>
        <taxon>Pezizomycotina</taxon>
        <taxon>Eurotiomycetes</taxon>
        <taxon>Eurotiomycetidae</taxon>
        <taxon>Eurotiales</taxon>
        <taxon>Aspergillaceae</taxon>
        <taxon>Aspergillus</taxon>
        <taxon>Aspergillus subgen. Nidulantes</taxon>
    </lineage>
</organism>
<dbReference type="CDD" id="cd18186">
    <property type="entry name" value="BTB_POZ_ZBTB_KLHL-like"/>
    <property type="match status" value="1"/>
</dbReference>
<comment type="caution">
    <text evidence="3">The sequence shown here is derived from an EMBL/GenBank/DDBJ whole genome shotgun (WGS) entry which is preliminary data.</text>
</comment>
<dbReference type="EMBL" id="JBFXLQ010000033">
    <property type="protein sequence ID" value="KAL2865294.1"/>
    <property type="molecule type" value="Genomic_DNA"/>
</dbReference>
<dbReference type="PANTHER" id="PTHR22427:SF7">
    <property type="entry name" value="GH15728P"/>
    <property type="match status" value="1"/>
</dbReference>
<evidence type="ECO:0000256" key="1">
    <source>
        <dbReference type="SAM" id="MobiDB-lite"/>
    </source>
</evidence>
<proteinExistence type="predicted"/>